<organism evidence="2 3">
    <name type="scientific">Fulvitalea axinellae</name>
    <dbReference type="NCBI Taxonomy" id="1182444"/>
    <lineage>
        <taxon>Bacteria</taxon>
        <taxon>Pseudomonadati</taxon>
        <taxon>Bacteroidota</taxon>
        <taxon>Cytophagia</taxon>
        <taxon>Cytophagales</taxon>
        <taxon>Persicobacteraceae</taxon>
        <taxon>Fulvitalea</taxon>
    </lineage>
</organism>
<dbReference type="PROSITE" id="PS50164">
    <property type="entry name" value="GIY_YIG"/>
    <property type="match status" value="1"/>
</dbReference>
<evidence type="ECO:0000313" key="2">
    <source>
        <dbReference type="EMBL" id="BDD13039.1"/>
    </source>
</evidence>
<sequence length="295" mass="33349">MKKFPKTIKLFLIDGEADGRMTGELSNWTGKALRIPRILVKESYDRPELQNPGVYFLFGKDEDQRDLVYIGEAETIIQRLRQHLDKKEFWTEALIFISKDENLNKAHVKYLEHRLHQTARKAGRHRLENATVPAKTSISEAEQAEMEEFIENLKLLTAAIGHRVFEPLSPKTTAKQKKSELFRVKNSRGADATGTPTPKGFAVHKDSLMATDPVPSMSAGFRATRQKLLDDNTVILDQDGNLRFRKDHEFTSPSTAAAVLLGRNANGLIEWKRPDGTTLKQFESGPTEMPEPVIV</sequence>
<accession>A0AAU9DF13</accession>
<dbReference type="InterPro" id="IPR000305">
    <property type="entry name" value="GIY-YIG_endonuc"/>
</dbReference>
<dbReference type="Proteomes" id="UP001348817">
    <property type="component" value="Plasmid pFA10"/>
</dbReference>
<protein>
    <submittedName>
        <fullName evidence="2">Methionine sulfoxide reductase</fullName>
    </submittedName>
</protein>
<dbReference type="InterPro" id="IPR025579">
    <property type="entry name" value="DUF4357"/>
</dbReference>
<feature type="domain" description="GIY-YIG" evidence="1">
    <location>
        <begin position="50"/>
        <end position="130"/>
    </location>
</feature>
<keyword evidence="2" id="KW-0614">Plasmid</keyword>
<keyword evidence="3" id="KW-1185">Reference proteome</keyword>
<evidence type="ECO:0000259" key="1">
    <source>
        <dbReference type="PROSITE" id="PS50164"/>
    </source>
</evidence>
<proteinExistence type="predicted"/>
<reference evidence="2 3" key="1">
    <citation type="submission" date="2021-12" db="EMBL/GenBank/DDBJ databases">
        <title>Genome sequencing of bacteria with rrn-lacking chromosome and rrn-plasmid.</title>
        <authorList>
            <person name="Anda M."/>
            <person name="Iwasaki W."/>
        </authorList>
    </citation>
    <scope>NUCLEOTIDE SEQUENCE [LARGE SCALE GENOMIC DNA]</scope>
    <source>
        <strain evidence="2 3">DSM 100852</strain>
        <plasmid evidence="2 3">pFA10</plasmid>
    </source>
</reference>
<dbReference type="RefSeq" id="WP_338396216.1">
    <property type="nucleotide sequence ID" value="NZ_AP025324.1"/>
</dbReference>
<name>A0AAU9DF13_9BACT</name>
<geneLocation type="plasmid" evidence="2 3">
    <name>pFA10</name>
</geneLocation>
<dbReference type="EMBL" id="AP025324">
    <property type="protein sequence ID" value="BDD13039.1"/>
    <property type="molecule type" value="Genomic_DNA"/>
</dbReference>
<dbReference type="KEGG" id="fax:FUAX_54710"/>
<dbReference type="CDD" id="cd10447">
    <property type="entry name" value="GIY-YIG_unchar_2"/>
    <property type="match status" value="1"/>
</dbReference>
<gene>
    <name evidence="2" type="ORF">FUAX_54710</name>
</gene>
<dbReference type="AlphaFoldDB" id="A0AAU9DF13"/>
<evidence type="ECO:0000313" key="3">
    <source>
        <dbReference type="Proteomes" id="UP001348817"/>
    </source>
</evidence>
<dbReference type="Pfam" id="PF14267">
    <property type="entry name" value="DUF4357"/>
    <property type="match status" value="1"/>
</dbReference>